<comment type="subcellular location">
    <subcellularLocation>
        <location evidence="10">Cytoplasm</location>
    </subcellularLocation>
</comment>
<dbReference type="NCBIfam" id="TIGR00556">
    <property type="entry name" value="pantethn_trn"/>
    <property type="match status" value="1"/>
</dbReference>
<dbReference type="GO" id="GO:0008897">
    <property type="term" value="F:holo-[acyl-carrier-protein] synthase activity"/>
    <property type="evidence" value="ECO:0007669"/>
    <property type="project" value="UniProtKB-UniRule"/>
</dbReference>
<dbReference type="InterPro" id="IPR037143">
    <property type="entry name" value="4-PPantetheinyl_Trfase_dom_sf"/>
</dbReference>
<dbReference type="Gene3D" id="3.90.470.20">
    <property type="entry name" value="4'-phosphopantetheinyl transferase domain"/>
    <property type="match status" value="1"/>
</dbReference>
<dbReference type="GO" id="GO:0005737">
    <property type="term" value="C:cytoplasm"/>
    <property type="evidence" value="ECO:0007669"/>
    <property type="project" value="UniProtKB-SubCell"/>
</dbReference>
<evidence type="ECO:0000256" key="5">
    <source>
        <dbReference type="ARBA" id="ARBA00022842"/>
    </source>
</evidence>
<dbReference type="GO" id="GO:0006633">
    <property type="term" value="P:fatty acid biosynthetic process"/>
    <property type="evidence" value="ECO:0007669"/>
    <property type="project" value="UniProtKB-UniRule"/>
</dbReference>
<keyword evidence="5 10" id="KW-0460">Magnesium</keyword>
<protein>
    <recommendedName>
        <fullName evidence="10">Holo-[acyl-carrier-protein] synthase</fullName>
        <shortName evidence="10">Holo-ACP synthase</shortName>
        <ecNumber evidence="10">2.7.8.7</ecNumber>
    </recommendedName>
    <alternativeName>
        <fullName evidence="10">4'-phosphopantetheinyl transferase AcpS</fullName>
    </alternativeName>
</protein>
<dbReference type="NCBIfam" id="TIGR00516">
    <property type="entry name" value="acpS"/>
    <property type="match status" value="1"/>
</dbReference>
<keyword evidence="7 10" id="KW-0275">Fatty acid biosynthesis</keyword>
<evidence type="ECO:0000313" key="13">
    <source>
        <dbReference type="Proteomes" id="UP000319976"/>
    </source>
</evidence>
<feature type="domain" description="4'-phosphopantetheinyl transferase" evidence="11">
    <location>
        <begin position="11"/>
        <end position="106"/>
    </location>
</feature>
<dbReference type="RefSeq" id="WP_231734200.1">
    <property type="nucleotide sequence ID" value="NZ_CP036316.1"/>
</dbReference>
<evidence type="ECO:0000313" key="12">
    <source>
        <dbReference type="EMBL" id="QDT64200.1"/>
    </source>
</evidence>
<evidence type="ECO:0000256" key="8">
    <source>
        <dbReference type="ARBA" id="ARBA00050875"/>
    </source>
</evidence>
<accession>A0A517T770</accession>
<dbReference type="EMBL" id="CP036316">
    <property type="protein sequence ID" value="QDT64200.1"/>
    <property type="molecule type" value="Genomic_DNA"/>
</dbReference>
<organism evidence="12 13">
    <name type="scientific">Calycomorphotria hydatis</name>
    <dbReference type="NCBI Taxonomy" id="2528027"/>
    <lineage>
        <taxon>Bacteria</taxon>
        <taxon>Pseudomonadati</taxon>
        <taxon>Planctomycetota</taxon>
        <taxon>Planctomycetia</taxon>
        <taxon>Planctomycetales</taxon>
        <taxon>Planctomycetaceae</taxon>
        <taxon>Calycomorphotria</taxon>
    </lineage>
</organism>
<dbReference type="AlphaFoldDB" id="A0A517T770"/>
<dbReference type="SUPFAM" id="SSF56214">
    <property type="entry name" value="4'-phosphopantetheinyl transferase"/>
    <property type="match status" value="1"/>
</dbReference>
<comment type="catalytic activity">
    <reaction evidence="8 10">
        <text>apo-[ACP] + CoA = holo-[ACP] + adenosine 3',5'-bisphosphate + H(+)</text>
        <dbReference type="Rhea" id="RHEA:12068"/>
        <dbReference type="Rhea" id="RHEA-COMP:9685"/>
        <dbReference type="Rhea" id="RHEA-COMP:9690"/>
        <dbReference type="ChEBI" id="CHEBI:15378"/>
        <dbReference type="ChEBI" id="CHEBI:29999"/>
        <dbReference type="ChEBI" id="CHEBI:57287"/>
        <dbReference type="ChEBI" id="CHEBI:58343"/>
        <dbReference type="ChEBI" id="CHEBI:64479"/>
        <dbReference type="EC" id="2.7.8.7"/>
    </reaction>
</comment>
<proteinExistence type="inferred from homology"/>
<comment type="cofactor">
    <cofactor evidence="10">
        <name>Mg(2+)</name>
        <dbReference type="ChEBI" id="CHEBI:18420"/>
    </cofactor>
</comment>
<keyword evidence="4 10" id="KW-0276">Fatty acid metabolism</keyword>
<evidence type="ECO:0000256" key="6">
    <source>
        <dbReference type="ARBA" id="ARBA00023098"/>
    </source>
</evidence>
<dbReference type="KEGG" id="chya:V22_14310"/>
<evidence type="ECO:0000256" key="10">
    <source>
        <dbReference type="HAMAP-Rule" id="MF_00101"/>
    </source>
</evidence>
<evidence type="ECO:0000256" key="7">
    <source>
        <dbReference type="ARBA" id="ARBA00023160"/>
    </source>
</evidence>
<keyword evidence="6 10" id="KW-0443">Lipid metabolism</keyword>
<keyword evidence="2 10" id="KW-0808">Transferase</keyword>
<dbReference type="HAMAP" id="MF_00101">
    <property type="entry name" value="AcpS"/>
    <property type="match status" value="1"/>
</dbReference>
<dbReference type="Pfam" id="PF01648">
    <property type="entry name" value="ACPS"/>
    <property type="match status" value="1"/>
</dbReference>
<feature type="binding site" evidence="10">
    <location>
        <position position="15"/>
    </location>
    <ligand>
        <name>Mg(2+)</name>
        <dbReference type="ChEBI" id="CHEBI:18420"/>
    </ligand>
</feature>
<evidence type="ECO:0000256" key="1">
    <source>
        <dbReference type="ARBA" id="ARBA00022516"/>
    </source>
</evidence>
<dbReference type="EC" id="2.7.8.7" evidence="10"/>
<comment type="similarity">
    <text evidence="10">Belongs to the P-Pant transferase superfamily. AcpS family.</text>
</comment>
<dbReference type="GO" id="GO:0000287">
    <property type="term" value="F:magnesium ion binding"/>
    <property type="evidence" value="ECO:0007669"/>
    <property type="project" value="UniProtKB-UniRule"/>
</dbReference>
<keyword evidence="3 10" id="KW-0479">Metal-binding</keyword>
<evidence type="ECO:0000256" key="2">
    <source>
        <dbReference type="ARBA" id="ARBA00022679"/>
    </source>
</evidence>
<gene>
    <name evidence="10 12" type="primary">acpS</name>
    <name evidence="12" type="ORF">V22_14310</name>
</gene>
<evidence type="ECO:0000256" key="9">
    <source>
        <dbReference type="ARBA" id="ARBA00054726"/>
    </source>
</evidence>
<feature type="binding site" evidence="10">
    <location>
        <position position="64"/>
    </location>
    <ligand>
        <name>Mg(2+)</name>
        <dbReference type="ChEBI" id="CHEBI:18420"/>
    </ligand>
</feature>
<dbReference type="InterPro" id="IPR004568">
    <property type="entry name" value="Ppantetheine-prot_Trfase_dom"/>
</dbReference>
<keyword evidence="1 10" id="KW-0444">Lipid biosynthesis</keyword>
<keyword evidence="13" id="KW-1185">Reference proteome</keyword>
<dbReference type="InterPro" id="IPR008278">
    <property type="entry name" value="4-PPantetheinyl_Trfase_dom"/>
</dbReference>
<dbReference type="FunFam" id="3.90.470.20:FF:000001">
    <property type="entry name" value="Holo-[acyl-carrier-protein] synthase"/>
    <property type="match status" value="1"/>
</dbReference>
<keyword evidence="10" id="KW-0963">Cytoplasm</keyword>
<evidence type="ECO:0000259" key="11">
    <source>
        <dbReference type="Pfam" id="PF01648"/>
    </source>
</evidence>
<comment type="function">
    <text evidence="10">Transfers the 4'-phosphopantetheine moiety from coenzyme A to a Ser of acyl-carrier-protein.</text>
</comment>
<evidence type="ECO:0000256" key="4">
    <source>
        <dbReference type="ARBA" id="ARBA00022832"/>
    </source>
</evidence>
<comment type="function">
    <text evidence="9">Transfers the 4'-phosphopantetheine moiety from coenzyme A to the 'Ser-36' of acyl-carrier-protein.</text>
</comment>
<evidence type="ECO:0000256" key="3">
    <source>
        <dbReference type="ARBA" id="ARBA00022723"/>
    </source>
</evidence>
<dbReference type="Proteomes" id="UP000319976">
    <property type="component" value="Chromosome"/>
</dbReference>
<dbReference type="InterPro" id="IPR002582">
    <property type="entry name" value="ACPS"/>
</dbReference>
<name>A0A517T770_9PLAN</name>
<sequence length="133" mass="14455">MRYDSGMTILGLGTDIVEIDRVSDLLDRHGEHFIDRTFTERERAYCEKHKNCAQNFAGRWAAKEAVAKSLGTGFVKGVGWTEIEIINEKSGAPKVHLSGETKEFAGGLGVTEILVTISHSKAYATATAIAVGE</sequence>
<reference evidence="12 13" key="1">
    <citation type="submission" date="2019-02" db="EMBL/GenBank/DDBJ databases">
        <title>Deep-cultivation of Planctomycetes and their phenomic and genomic characterization uncovers novel biology.</title>
        <authorList>
            <person name="Wiegand S."/>
            <person name="Jogler M."/>
            <person name="Boedeker C."/>
            <person name="Pinto D."/>
            <person name="Vollmers J."/>
            <person name="Rivas-Marin E."/>
            <person name="Kohn T."/>
            <person name="Peeters S.H."/>
            <person name="Heuer A."/>
            <person name="Rast P."/>
            <person name="Oberbeckmann S."/>
            <person name="Bunk B."/>
            <person name="Jeske O."/>
            <person name="Meyerdierks A."/>
            <person name="Storesund J.E."/>
            <person name="Kallscheuer N."/>
            <person name="Luecker S."/>
            <person name="Lage O.M."/>
            <person name="Pohl T."/>
            <person name="Merkel B.J."/>
            <person name="Hornburger P."/>
            <person name="Mueller R.-W."/>
            <person name="Bruemmer F."/>
            <person name="Labrenz M."/>
            <person name="Spormann A.M."/>
            <person name="Op den Camp H."/>
            <person name="Overmann J."/>
            <person name="Amann R."/>
            <person name="Jetten M.S.M."/>
            <person name="Mascher T."/>
            <person name="Medema M.H."/>
            <person name="Devos D.P."/>
            <person name="Kaster A.-K."/>
            <person name="Ovreas L."/>
            <person name="Rohde M."/>
            <person name="Galperin M.Y."/>
            <person name="Jogler C."/>
        </authorList>
    </citation>
    <scope>NUCLEOTIDE SEQUENCE [LARGE SCALE GENOMIC DNA]</scope>
    <source>
        <strain evidence="12 13">V22</strain>
    </source>
</reference>